<protein>
    <submittedName>
        <fullName evidence="6">Uncharacterized protein</fullName>
    </submittedName>
</protein>
<proteinExistence type="predicted"/>
<evidence type="ECO:0000313" key="6">
    <source>
        <dbReference type="EMBL" id="EHI61019.1"/>
    </source>
</evidence>
<dbReference type="InterPro" id="IPR036390">
    <property type="entry name" value="WH_DNA-bd_sf"/>
</dbReference>
<dbReference type="InterPro" id="IPR000595">
    <property type="entry name" value="cNMP-bd_dom"/>
</dbReference>
<evidence type="ECO:0000256" key="1">
    <source>
        <dbReference type="ARBA" id="ARBA00023015"/>
    </source>
</evidence>
<keyword evidence="7" id="KW-1185">Reference proteome</keyword>
<evidence type="ECO:0000259" key="5">
    <source>
        <dbReference type="Pfam" id="PF13545"/>
    </source>
</evidence>
<dbReference type="InterPro" id="IPR014710">
    <property type="entry name" value="RmlC-like_jellyroll"/>
</dbReference>
<dbReference type="InterPro" id="IPR012318">
    <property type="entry name" value="HTH_CRP"/>
</dbReference>
<dbReference type="SUPFAM" id="SSF51206">
    <property type="entry name" value="cAMP-binding domain-like"/>
    <property type="match status" value="1"/>
</dbReference>
<dbReference type="AlphaFoldDB" id="G5ICA1"/>
<gene>
    <name evidence="6" type="ORF">HMPREF9473_01084</name>
</gene>
<evidence type="ECO:0000259" key="4">
    <source>
        <dbReference type="Pfam" id="PF00027"/>
    </source>
</evidence>
<keyword evidence="3" id="KW-0804">Transcription</keyword>
<dbReference type="GO" id="GO:0006355">
    <property type="term" value="P:regulation of DNA-templated transcription"/>
    <property type="evidence" value="ECO:0007669"/>
    <property type="project" value="InterPro"/>
</dbReference>
<dbReference type="InterPro" id="IPR018490">
    <property type="entry name" value="cNMP-bd_dom_sf"/>
</dbReference>
<dbReference type="Pfam" id="PF00027">
    <property type="entry name" value="cNMP_binding"/>
    <property type="match status" value="1"/>
</dbReference>
<name>G5ICA1_9FIRM</name>
<feature type="domain" description="HTH crp-type" evidence="5">
    <location>
        <begin position="160"/>
        <end position="221"/>
    </location>
</feature>
<evidence type="ECO:0000313" key="7">
    <source>
        <dbReference type="Proteomes" id="UP000005384"/>
    </source>
</evidence>
<dbReference type="OrthoDB" id="2059582at2"/>
<reference evidence="6 7" key="1">
    <citation type="submission" date="2011-08" db="EMBL/GenBank/DDBJ databases">
        <title>The Genome Sequence of Clostridium hathewayi WAL-18680.</title>
        <authorList>
            <consortium name="The Broad Institute Genome Sequencing Platform"/>
            <person name="Earl A."/>
            <person name="Ward D."/>
            <person name="Feldgarden M."/>
            <person name="Gevers D."/>
            <person name="Finegold S.M."/>
            <person name="Summanen P.H."/>
            <person name="Molitoris D.R."/>
            <person name="Song M."/>
            <person name="Daigneault M."/>
            <person name="Allen-Vercoe E."/>
            <person name="Young S.K."/>
            <person name="Zeng Q."/>
            <person name="Gargeya S."/>
            <person name="Fitzgerald M."/>
            <person name="Haas B."/>
            <person name="Abouelleil A."/>
            <person name="Alvarado L."/>
            <person name="Arachchi H.M."/>
            <person name="Berlin A."/>
            <person name="Brown A."/>
            <person name="Chapman S.B."/>
            <person name="Chen Z."/>
            <person name="Dunbar C."/>
            <person name="Freedman E."/>
            <person name="Gearin G."/>
            <person name="Gellesch M."/>
            <person name="Goldberg J."/>
            <person name="Griggs A."/>
            <person name="Gujja S."/>
            <person name="Heiman D."/>
            <person name="Howarth C."/>
            <person name="Larson L."/>
            <person name="Lui A."/>
            <person name="MacDonald P.J.P."/>
            <person name="Montmayeur A."/>
            <person name="Murphy C."/>
            <person name="Neiman D."/>
            <person name="Pearson M."/>
            <person name="Priest M."/>
            <person name="Roberts A."/>
            <person name="Saif S."/>
            <person name="Shea T."/>
            <person name="Shenoy N."/>
            <person name="Sisk P."/>
            <person name="Stolte C."/>
            <person name="Sykes S."/>
            <person name="Wortman J."/>
            <person name="Nusbaum C."/>
            <person name="Birren B."/>
        </authorList>
    </citation>
    <scope>NUCLEOTIDE SEQUENCE [LARGE SCALE GENOMIC DNA]</scope>
    <source>
        <strain evidence="6 7">WAL-18680</strain>
    </source>
</reference>
<accession>G5ICA1</accession>
<dbReference type="CDD" id="cd00038">
    <property type="entry name" value="CAP_ED"/>
    <property type="match status" value="1"/>
</dbReference>
<keyword evidence="1" id="KW-0805">Transcription regulation</keyword>
<dbReference type="EMBL" id="ADLN01000009">
    <property type="protein sequence ID" value="EHI61019.1"/>
    <property type="molecule type" value="Genomic_DNA"/>
</dbReference>
<feature type="domain" description="Cyclic nucleotide-binding" evidence="4">
    <location>
        <begin position="39"/>
        <end position="125"/>
    </location>
</feature>
<dbReference type="PATRIC" id="fig|742737.3.peg.1089"/>
<comment type="caution">
    <text evidence="6">The sequence shown here is derived from an EMBL/GenBank/DDBJ whole genome shotgun (WGS) entry which is preliminary data.</text>
</comment>
<keyword evidence="2" id="KW-0238">DNA-binding</keyword>
<dbReference type="Gene3D" id="2.60.120.10">
    <property type="entry name" value="Jelly Rolls"/>
    <property type="match status" value="1"/>
</dbReference>
<dbReference type="HOGENOM" id="CLU_1132040_0_0_9"/>
<dbReference type="GO" id="GO:0003677">
    <property type="term" value="F:DNA binding"/>
    <property type="evidence" value="ECO:0007669"/>
    <property type="project" value="UniProtKB-KW"/>
</dbReference>
<dbReference type="Pfam" id="PF13545">
    <property type="entry name" value="HTH_Crp_2"/>
    <property type="match status" value="1"/>
</dbReference>
<dbReference type="RefSeq" id="WP_006779070.1">
    <property type="nucleotide sequence ID" value="NZ_CP040506.1"/>
</dbReference>
<organism evidence="6 7">
    <name type="scientific">Hungatella hathewayi WAL-18680</name>
    <dbReference type="NCBI Taxonomy" id="742737"/>
    <lineage>
        <taxon>Bacteria</taxon>
        <taxon>Bacillati</taxon>
        <taxon>Bacillota</taxon>
        <taxon>Clostridia</taxon>
        <taxon>Lachnospirales</taxon>
        <taxon>Lachnospiraceae</taxon>
        <taxon>Hungatella</taxon>
    </lineage>
</organism>
<evidence type="ECO:0000256" key="3">
    <source>
        <dbReference type="ARBA" id="ARBA00023163"/>
    </source>
</evidence>
<sequence length="241" mass="27779">MEKNLVLELVKTVNEKLEQGCPLTPDIFKPFLNEKITVRVIPKGTYFVMAGQSINYIYYIVQGSYYLMRNSDGGRINLAAKKEVPQFVGLRSINDPKELFFANHYALEPCLVIEFDKHYFWKCVRDSGELGIEVIKNLEASLFTAANRSDHMIFFTAKEKLMLYILEYREKYRTAEGPCVVNVKNEFIADAIGVNIRTLYRIIDELKQEGLVTVKKRNMIVTEEQIAIIRQSCEILMGNLS</sequence>
<dbReference type="SUPFAM" id="SSF46785">
    <property type="entry name" value="Winged helix' DNA-binding domain"/>
    <property type="match status" value="1"/>
</dbReference>
<dbReference type="Proteomes" id="UP000005384">
    <property type="component" value="Unassembled WGS sequence"/>
</dbReference>
<evidence type="ECO:0000256" key="2">
    <source>
        <dbReference type="ARBA" id="ARBA00023125"/>
    </source>
</evidence>